<keyword evidence="2" id="KW-1185">Reference proteome</keyword>
<sequence>MSDAPAWRREGREHEYPDVGPECCVEGCEHHVAGLADGYEPSTREGVACNHCWDFLDEHGHWRDDRAENCQVCADEERWAER</sequence>
<protein>
    <submittedName>
        <fullName evidence="1">Uncharacterized protein</fullName>
    </submittedName>
</protein>
<dbReference type="EMBL" id="HQ332141">
    <property type="protein sequence ID" value="AGN33812.1"/>
    <property type="molecule type" value="Genomic_DNA"/>
</dbReference>
<dbReference type="RefSeq" id="YP_008126559.1">
    <property type="nucleotide sequence ID" value="NC_021537.1"/>
</dbReference>
<dbReference type="KEGG" id="vg:16045715"/>
<reference evidence="1 2" key="1">
    <citation type="submission" date="2010-09" db="EMBL/GenBank/DDBJ databases">
        <title>The Genome Sequence of Halorubrum phage CGphi46.</title>
        <authorList>
            <consortium name="The Broad Institute Genome Sequencing Platform"/>
            <person name="Henn M.R."/>
            <person name="Dillon J."/>
            <person name="Levin J."/>
            <person name="Malboeuf C."/>
            <person name="Casali M."/>
            <person name="Russ C."/>
            <person name="Lennon N."/>
            <person name="Chapman S.B."/>
            <person name="Erlich R."/>
            <person name="Young S.K."/>
            <person name="Yandava C."/>
            <person name="Zeng Q."/>
            <person name="Fitzgerald M.F."/>
            <person name="Alvarado L."/>
            <person name="Anderson S."/>
            <person name="Berlin A."/>
            <person name="Chen Z."/>
            <person name="Freedman E."/>
            <person name="Gellesch M."/>
            <person name="Goldberg J."/>
            <person name="Green L."/>
            <person name="Griggs A."/>
            <person name="Gujja S."/>
            <person name="Heilman E."/>
            <person name="Heiman D."/>
            <person name="Hollinger A."/>
            <person name="Howarth C."/>
            <person name="Larson L."/>
            <person name="Mehta T."/>
            <person name="Neiman D."/>
            <person name="Pearson M."/>
            <person name="Roberts A."/>
            <person name="Ryan E."/>
            <person name="Saif S."/>
            <person name="Shea T."/>
            <person name="Shenoy N."/>
            <person name="Sisk P."/>
            <person name="Stolte C."/>
            <person name="Sykes S."/>
            <person name="White J."/>
            <person name="Haas B."/>
            <person name="Nusbaum C."/>
            <person name="Birren B."/>
        </authorList>
    </citation>
    <scope>NUCLEOTIDE SEQUENCE [LARGE SCALE GENOMIC DNA]</scope>
    <source>
        <strain evidence="1 2">CGphi46</strain>
    </source>
</reference>
<proteinExistence type="predicted"/>
<organism evidence="1 2">
    <name type="scientific">Halorubrum virus CGphi46</name>
    <dbReference type="NCBI Taxonomy" id="754066"/>
    <lineage>
        <taxon>Viruses</taxon>
        <taxon>Duplodnaviria</taxon>
        <taxon>Heunggongvirae</taxon>
        <taxon>Uroviricota</taxon>
        <taxon>Caudoviricetes</taxon>
        <taxon>Kirjokansivirales</taxon>
        <taxon>Graaviviridae</taxon>
        <taxon>Seejivirus</taxon>
        <taxon>Seejivirus salhabitans</taxon>
    </lineage>
</organism>
<accession>R9TQ66</accession>
<evidence type="ECO:0000313" key="1">
    <source>
        <dbReference type="EMBL" id="AGN33812.1"/>
    </source>
</evidence>
<dbReference type="GeneID" id="16045715"/>
<gene>
    <name evidence="1" type="ORF">HALG_00024</name>
</gene>
<evidence type="ECO:0000313" key="2">
    <source>
        <dbReference type="Proteomes" id="UP000202528"/>
    </source>
</evidence>
<dbReference type="Proteomes" id="UP000202528">
    <property type="component" value="Segment"/>
</dbReference>
<name>R9TQ66_9CAUD</name>